<dbReference type="OrthoDB" id="9833130at2"/>
<proteinExistence type="predicted"/>
<name>A0A2S5TJ94_9GAMM</name>
<gene>
    <name evidence="2" type="ORF">C3942_05130</name>
</gene>
<dbReference type="InterPro" id="IPR046582">
    <property type="entry name" value="DUF6630"/>
</dbReference>
<accession>A0A2S5TJ94</accession>
<dbReference type="Pfam" id="PF20335">
    <property type="entry name" value="DUF6630"/>
    <property type="match status" value="1"/>
</dbReference>
<dbReference type="AlphaFoldDB" id="A0A2S5TJ94"/>
<dbReference type="RefSeq" id="WP_104229286.1">
    <property type="nucleotide sequence ID" value="NZ_PSNW01000002.1"/>
</dbReference>
<sequence length="192" mass="21027">MLAKLFGLGRPASDPRALLVEALSDIAGEPLAQKAGEYFDFPERFEQACEAAGTEALWVLEGKKPTPGAKAQGIFQQMLEDSGHAGFIDWADDAESILDAIQPLLRNAGAEMFSPEERSRLLSLAADARRGKAFGKLDEPLRQAVRARGLVLSYLDRDADAYYPVVVSLGTYEKWSRLCFDSKRTILQGPPP</sequence>
<reference evidence="2 3" key="1">
    <citation type="submission" date="2018-02" db="EMBL/GenBank/DDBJ databases">
        <title>Genome sequencing of Solimonas sp. HR-BB.</title>
        <authorList>
            <person name="Lee Y."/>
            <person name="Jeon C.O."/>
        </authorList>
    </citation>
    <scope>NUCLEOTIDE SEQUENCE [LARGE SCALE GENOMIC DNA]</scope>
    <source>
        <strain evidence="2 3">HR-BB</strain>
    </source>
</reference>
<evidence type="ECO:0000313" key="2">
    <source>
        <dbReference type="EMBL" id="PPE75060.1"/>
    </source>
</evidence>
<comment type="caution">
    <text evidence="2">The sequence shown here is derived from an EMBL/GenBank/DDBJ whole genome shotgun (WGS) entry which is preliminary data.</text>
</comment>
<protein>
    <recommendedName>
        <fullName evidence="1">DUF6630 domain-containing protein</fullName>
    </recommendedName>
</protein>
<evidence type="ECO:0000259" key="1">
    <source>
        <dbReference type="Pfam" id="PF20335"/>
    </source>
</evidence>
<keyword evidence="3" id="KW-1185">Reference proteome</keyword>
<evidence type="ECO:0000313" key="3">
    <source>
        <dbReference type="Proteomes" id="UP000238220"/>
    </source>
</evidence>
<feature type="domain" description="DUF6630" evidence="1">
    <location>
        <begin position="32"/>
        <end position="186"/>
    </location>
</feature>
<dbReference type="EMBL" id="PSNW01000002">
    <property type="protein sequence ID" value="PPE75060.1"/>
    <property type="molecule type" value="Genomic_DNA"/>
</dbReference>
<organism evidence="2 3">
    <name type="scientific">Solimonas fluminis</name>
    <dbReference type="NCBI Taxonomy" id="2086571"/>
    <lineage>
        <taxon>Bacteria</taxon>
        <taxon>Pseudomonadati</taxon>
        <taxon>Pseudomonadota</taxon>
        <taxon>Gammaproteobacteria</taxon>
        <taxon>Nevskiales</taxon>
        <taxon>Nevskiaceae</taxon>
        <taxon>Solimonas</taxon>
    </lineage>
</organism>
<dbReference type="Proteomes" id="UP000238220">
    <property type="component" value="Unassembled WGS sequence"/>
</dbReference>